<feature type="domain" description="Aldehyde dehydrogenase" evidence="5">
    <location>
        <begin position="20"/>
        <end position="517"/>
    </location>
</feature>
<dbReference type="PANTHER" id="PTHR43111">
    <property type="entry name" value="ALDEHYDE DEHYDROGENASE B-RELATED"/>
    <property type="match status" value="1"/>
</dbReference>
<evidence type="ECO:0000256" key="2">
    <source>
        <dbReference type="ARBA" id="ARBA00009986"/>
    </source>
</evidence>
<dbReference type="CDD" id="cd07128">
    <property type="entry name" value="ALDH_MaoC-N"/>
    <property type="match status" value="1"/>
</dbReference>
<dbReference type="InterPro" id="IPR015590">
    <property type="entry name" value="Aldehyde_DH_dom"/>
</dbReference>
<comment type="similarity">
    <text evidence="2">Belongs to the aldehyde dehydrogenase family.</text>
</comment>
<evidence type="ECO:0000256" key="3">
    <source>
        <dbReference type="ARBA" id="ARBA00023002"/>
    </source>
</evidence>
<feature type="region of interest" description="Disordered" evidence="4">
    <location>
        <begin position="477"/>
        <end position="502"/>
    </location>
</feature>
<proteinExistence type="inferred from homology"/>
<evidence type="ECO:0000259" key="5">
    <source>
        <dbReference type="Pfam" id="PF00171"/>
    </source>
</evidence>
<comment type="similarity">
    <text evidence="1">Belongs to the enoyl-CoA hydratase/isomerase family.</text>
</comment>
<dbReference type="InterPro" id="IPR016163">
    <property type="entry name" value="Ald_DH_C"/>
</dbReference>
<dbReference type="RefSeq" id="WP_152271412.1">
    <property type="nucleotide sequence ID" value="NZ_VTFX01000001.1"/>
</dbReference>
<dbReference type="NCBIfam" id="NF008868">
    <property type="entry name" value="PRK11903.1"/>
    <property type="match status" value="1"/>
</dbReference>
<evidence type="ECO:0000313" key="8">
    <source>
        <dbReference type="Proteomes" id="UP000326852"/>
    </source>
</evidence>
<keyword evidence="8" id="KW-1185">Reference proteome</keyword>
<feature type="domain" description="MaoC-like" evidence="6">
    <location>
        <begin position="561"/>
        <end position="664"/>
    </location>
</feature>
<dbReference type="InterPro" id="IPR029069">
    <property type="entry name" value="HotDog_dom_sf"/>
</dbReference>
<dbReference type="InterPro" id="IPR016161">
    <property type="entry name" value="Ald_DH/histidinol_DH"/>
</dbReference>
<dbReference type="Gene3D" id="3.40.605.10">
    <property type="entry name" value="Aldehyde Dehydrogenase, Chain A, domain 1"/>
    <property type="match status" value="1"/>
</dbReference>
<organism evidence="7 8">
    <name type="scientific">Arthrobacter yangruifuii</name>
    <dbReference type="NCBI Taxonomy" id="2606616"/>
    <lineage>
        <taxon>Bacteria</taxon>
        <taxon>Bacillati</taxon>
        <taxon>Actinomycetota</taxon>
        <taxon>Actinomycetes</taxon>
        <taxon>Micrococcales</taxon>
        <taxon>Micrococcaceae</taxon>
        <taxon>Arthrobacter</taxon>
    </lineage>
</organism>
<dbReference type="GO" id="GO:0016620">
    <property type="term" value="F:oxidoreductase activity, acting on the aldehyde or oxo group of donors, NAD or NADP as acceptor"/>
    <property type="evidence" value="ECO:0007669"/>
    <property type="project" value="InterPro"/>
</dbReference>
<dbReference type="PANTHER" id="PTHR43111:SF1">
    <property type="entry name" value="ALDEHYDE DEHYDROGENASE B-RELATED"/>
    <property type="match status" value="1"/>
</dbReference>
<protein>
    <submittedName>
        <fullName evidence="7">Phenylacetic acid degradation bifunctional protein PaaZ</fullName>
    </submittedName>
</protein>
<dbReference type="EMBL" id="VTFX01000001">
    <property type="protein sequence ID" value="KAD4060203.1"/>
    <property type="molecule type" value="Genomic_DNA"/>
</dbReference>
<dbReference type="SUPFAM" id="SSF53720">
    <property type="entry name" value="ALDH-like"/>
    <property type="match status" value="1"/>
</dbReference>
<dbReference type="Proteomes" id="UP000326852">
    <property type="component" value="Unassembled WGS sequence"/>
</dbReference>
<name>A0A5N6MTR1_9MICC</name>
<dbReference type="InterPro" id="IPR011966">
    <property type="entry name" value="PaaN-DH"/>
</dbReference>
<sequence>MTATALDVDYVPSYVRGAWWSPGAGRQGTEVRDASTGELLARVSTDGLDTAAAVEYARVTGQSELGKYTFHQRALMLKKLAMHLNAQREELYAVSARTGATRGDSLVDIDGGIGVLFAYASKGRRELPNSTVLVDGAVEQLAKDGSFLGEHIYTRIPGVAVQINAFNFPVWGMLEKLAPAFLAGVPSIVKPATPTGYVTAAAVRMIVESGALPSGSLQLISGPARDLPDHLDYRDLVAFTGSASTAEKLRAHPRIAVGGVRFTAETDSLNAAILGPDAVPGTPEFDAYIKSLVTEVTVKAGQKCTSIRRALVPRDLVDDVVSAAAARLRQRVVLGDPRAADVTMGALASREQLDGVRESVQQMLAAGAELAWGSLEAPDVVRADGSTGTSPDGAFMEPLLLTWPDSDADALHSVEAFGPVASVVGYTDVADAVRLAARGGGSLVATVCTNDPDTAREILTGIAGHHGRVLFLNREDARSSTGHGSPVPHLVHGGPGRAGDGEELGGIRAVRHYMQRTAVQGSPNMLTSLTGIWHAGADRRFDAGHPFRKPLSELRVGDAVRSDLRKVTLEDISAFAETTGDTFYAHTDQEAAAVNPFFPGIVAHGYLLLSWGAGLFVDPAPGPVLANYGLENLRFLTPVAAGDSIRVTLTAKKITPRETENYGEVAWDAVLTNQDDELVATYDVLTLVEK</sequence>
<dbReference type="Pfam" id="PF00171">
    <property type="entry name" value="Aldedh"/>
    <property type="match status" value="1"/>
</dbReference>
<dbReference type="InterPro" id="IPR016162">
    <property type="entry name" value="Ald_DH_N"/>
</dbReference>
<gene>
    <name evidence="7" type="primary">paaZ</name>
    <name evidence="7" type="ORF">GD627_03865</name>
</gene>
<dbReference type="Gene3D" id="3.10.129.10">
    <property type="entry name" value="Hotdog Thioesterase"/>
    <property type="match status" value="1"/>
</dbReference>
<dbReference type="NCBIfam" id="TIGR02278">
    <property type="entry name" value="PaaN-DH"/>
    <property type="match status" value="1"/>
</dbReference>
<evidence type="ECO:0000256" key="4">
    <source>
        <dbReference type="SAM" id="MobiDB-lite"/>
    </source>
</evidence>
<dbReference type="SUPFAM" id="SSF54637">
    <property type="entry name" value="Thioesterase/thiol ester dehydrase-isomerase"/>
    <property type="match status" value="1"/>
</dbReference>
<accession>A0A5N6MTR1</accession>
<dbReference type="Pfam" id="PF01575">
    <property type="entry name" value="MaoC_dehydratas"/>
    <property type="match status" value="1"/>
</dbReference>
<keyword evidence="3" id="KW-0560">Oxidoreductase</keyword>
<dbReference type="Gene3D" id="3.40.309.10">
    <property type="entry name" value="Aldehyde Dehydrogenase, Chain A, domain 2"/>
    <property type="match status" value="1"/>
</dbReference>
<evidence type="ECO:0000313" key="7">
    <source>
        <dbReference type="EMBL" id="KAD4060203.1"/>
    </source>
</evidence>
<evidence type="ECO:0000256" key="1">
    <source>
        <dbReference type="ARBA" id="ARBA00005254"/>
    </source>
</evidence>
<reference evidence="7 8" key="1">
    <citation type="submission" date="2019-08" db="EMBL/GenBank/DDBJ databases">
        <title>Arthrobacter sp. nov., isolated from plateau pika and Tibetan wild ass.</title>
        <authorList>
            <person name="Ge Y."/>
        </authorList>
    </citation>
    <scope>NUCLEOTIDE SEQUENCE [LARGE SCALE GENOMIC DNA]</scope>
    <source>
        <strain evidence="7 8">785</strain>
    </source>
</reference>
<comment type="caution">
    <text evidence="7">The sequence shown here is derived from an EMBL/GenBank/DDBJ whole genome shotgun (WGS) entry which is preliminary data.</text>
</comment>
<evidence type="ECO:0000259" key="6">
    <source>
        <dbReference type="Pfam" id="PF01575"/>
    </source>
</evidence>
<dbReference type="InterPro" id="IPR002539">
    <property type="entry name" value="MaoC-like_dom"/>
</dbReference>
<dbReference type="AlphaFoldDB" id="A0A5N6MTR1"/>